<accession>A0A6L7GYF0</accession>
<proteinExistence type="predicted"/>
<dbReference type="Proteomes" id="UP000475545">
    <property type="component" value="Unassembled WGS sequence"/>
</dbReference>
<keyword evidence="2" id="KW-1185">Reference proteome</keyword>
<dbReference type="EMBL" id="WMBR01000006">
    <property type="protein sequence ID" value="MXP23768.1"/>
    <property type="molecule type" value="Genomic_DNA"/>
</dbReference>
<protein>
    <submittedName>
        <fullName evidence="1">Uncharacterized protein</fullName>
    </submittedName>
</protein>
<organism evidence="1 2">
    <name type="scientific">Gordonia mangrovi</name>
    <dbReference type="NCBI Taxonomy" id="2665643"/>
    <lineage>
        <taxon>Bacteria</taxon>
        <taxon>Bacillati</taxon>
        <taxon>Actinomycetota</taxon>
        <taxon>Actinomycetes</taxon>
        <taxon>Mycobacteriales</taxon>
        <taxon>Gordoniaceae</taxon>
        <taxon>Gordonia</taxon>
    </lineage>
</organism>
<evidence type="ECO:0000313" key="1">
    <source>
        <dbReference type="EMBL" id="MXP23768.1"/>
    </source>
</evidence>
<evidence type="ECO:0000313" key="2">
    <source>
        <dbReference type="Proteomes" id="UP000475545"/>
    </source>
</evidence>
<gene>
    <name evidence="1" type="ORF">GIY30_20735</name>
</gene>
<dbReference type="AlphaFoldDB" id="A0A6L7GYF0"/>
<name>A0A6L7GYF0_9ACTN</name>
<dbReference type="RefSeq" id="WP_160903947.1">
    <property type="nucleotide sequence ID" value="NZ_CP102850.1"/>
</dbReference>
<comment type="caution">
    <text evidence="1">The sequence shown here is derived from an EMBL/GenBank/DDBJ whole genome shotgun (WGS) entry which is preliminary data.</text>
</comment>
<sequence length="60" mass="6654">MNVLILLALLIVILAPVAILIQRTEGWAPPRNRPPSGLGPDAERIRAELDLLFLQRRDSA</sequence>
<reference evidence="1 2" key="1">
    <citation type="submission" date="2019-11" db="EMBL/GenBank/DDBJ databases">
        <title>Gordonia sp. nov., a novel actinobacterium isolated from mangrove soil in Hainan.</title>
        <authorList>
            <person name="Huang X."/>
            <person name="Xie Y."/>
            <person name="Chu X."/>
            <person name="Xiao K."/>
        </authorList>
    </citation>
    <scope>NUCLEOTIDE SEQUENCE [LARGE SCALE GENOMIC DNA]</scope>
    <source>
        <strain evidence="1 2">HNM0687</strain>
    </source>
</reference>